<evidence type="ECO:0000313" key="2">
    <source>
        <dbReference type="Proteomes" id="UP000317327"/>
    </source>
</evidence>
<accession>A0ABD7RQS4</accession>
<dbReference type="EMBL" id="SCFV01000024">
    <property type="protein sequence ID" value="TRO10301.1"/>
    <property type="molecule type" value="Genomic_DNA"/>
</dbReference>
<sequence>MPTAAEFQALHDELRQLGAVFVQAANLGDQELALWAVGALSSAAAKPGWWAREAADNEAAAIAAAAIVKAQRAG</sequence>
<organism evidence="1 2">
    <name type="scientific">Ectopseudomonas mendocina</name>
    <name type="common">Pseudomonas mendocina</name>
    <dbReference type="NCBI Taxonomy" id="300"/>
    <lineage>
        <taxon>Bacteria</taxon>
        <taxon>Pseudomonadati</taxon>
        <taxon>Pseudomonadota</taxon>
        <taxon>Gammaproteobacteria</taxon>
        <taxon>Pseudomonadales</taxon>
        <taxon>Pseudomonadaceae</taxon>
        <taxon>Ectopseudomonas</taxon>
    </lineage>
</organism>
<dbReference type="Proteomes" id="UP000317327">
    <property type="component" value="Unassembled WGS sequence"/>
</dbReference>
<name>A0ABD7RQS4_ECTME</name>
<dbReference type="AlphaFoldDB" id="A0ABD7RQS4"/>
<dbReference type="RefSeq" id="WP_143503454.1">
    <property type="nucleotide sequence ID" value="NZ_SCFV01000024.1"/>
</dbReference>
<protein>
    <submittedName>
        <fullName evidence="1">Uncharacterized protein</fullName>
    </submittedName>
</protein>
<evidence type="ECO:0000313" key="1">
    <source>
        <dbReference type="EMBL" id="TRO10301.1"/>
    </source>
</evidence>
<comment type="caution">
    <text evidence="1">The sequence shown here is derived from an EMBL/GenBank/DDBJ whole genome shotgun (WGS) entry which is preliminary data.</text>
</comment>
<gene>
    <name evidence="1" type="ORF">EQ836_25800</name>
</gene>
<proteinExistence type="predicted"/>
<reference evidence="1 2" key="1">
    <citation type="submission" date="2019-01" db="EMBL/GenBank/DDBJ databases">
        <title>Whole genome shotgun sequencing of Pseudomonas spp. isolated by its ability to degrade furfural.</title>
        <authorList>
            <person name="Donoso R."/>
            <person name="Farkas C."/>
            <person name="Villegas P."/>
            <person name="Gonzales-Toro F."/>
            <person name="Guajardo-Parra M."/>
            <person name="Araya-Nail M."/>
            <person name="Morgante V."/>
            <person name="Perez-Pantoja D."/>
        </authorList>
    </citation>
    <scope>NUCLEOTIDE SEQUENCE [LARGE SCALE GENOMIC DNA]</scope>
    <source>
        <strain evidence="1 2">VN231</strain>
    </source>
</reference>